<gene>
    <name evidence="7" type="ORF">Pla144_02280</name>
</gene>
<evidence type="ECO:0000256" key="6">
    <source>
        <dbReference type="SAM" id="Phobius"/>
    </source>
</evidence>
<keyword evidence="3 6" id="KW-0812">Transmembrane</keyword>
<feature type="transmembrane region" description="Helical" evidence="6">
    <location>
        <begin position="321"/>
        <end position="349"/>
    </location>
</feature>
<dbReference type="RefSeq" id="WP_146447477.1">
    <property type="nucleotide sequence ID" value="NZ_SJPS01000001.1"/>
</dbReference>
<feature type="transmembrane region" description="Helical" evidence="6">
    <location>
        <begin position="355"/>
        <end position="375"/>
    </location>
</feature>
<organism evidence="7 8">
    <name type="scientific">Bythopirellula polymerisocia</name>
    <dbReference type="NCBI Taxonomy" id="2528003"/>
    <lineage>
        <taxon>Bacteria</taxon>
        <taxon>Pseudomonadati</taxon>
        <taxon>Planctomycetota</taxon>
        <taxon>Planctomycetia</taxon>
        <taxon>Pirellulales</taxon>
        <taxon>Lacipirellulaceae</taxon>
        <taxon>Bythopirellula</taxon>
    </lineage>
</organism>
<evidence type="ECO:0000256" key="3">
    <source>
        <dbReference type="ARBA" id="ARBA00022692"/>
    </source>
</evidence>
<keyword evidence="2" id="KW-1003">Cell membrane</keyword>
<comment type="caution">
    <text evidence="7">The sequence shown here is derived from an EMBL/GenBank/DDBJ whole genome shotgun (WGS) entry which is preliminary data.</text>
</comment>
<dbReference type="GO" id="GO:0043190">
    <property type="term" value="C:ATP-binding cassette (ABC) transporter complex"/>
    <property type="evidence" value="ECO:0007669"/>
    <property type="project" value="TreeGrafter"/>
</dbReference>
<dbReference type="InterPro" id="IPR005495">
    <property type="entry name" value="LptG/LptF_permease"/>
</dbReference>
<dbReference type="AlphaFoldDB" id="A0A5C6CY07"/>
<dbReference type="OrthoDB" id="262519at2"/>
<evidence type="ECO:0000313" key="8">
    <source>
        <dbReference type="Proteomes" id="UP000318437"/>
    </source>
</evidence>
<dbReference type="EMBL" id="SJPS01000001">
    <property type="protein sequence ID" value="TWU29450.1"/>
    <property type="molecule type" value="Genomic_DNA"/>
</dbReference>
<evidence type="ECO:0000256" key="5">
    <source>
        <dbReference type="ARBA" id="ARBA00023136"/>
    </source>
</evidence>
<dbReference type="GO" id="GO:0015920">
    <property type="term" value="P:lipopolysaccharide transport"/>
    <property type="evidence" value="ECO:0007669"/>
    <property type="project" value="TreeGrafter"/>
</dbReference>
<sequence>MTILDRYVLRQFVQIFLICFLSLGGLYVVIDAFQHLDSFSSYAEEKGSLLGAISEYYAYQSFDLFDRTAGILAMISAMFTVTWLQRHHELTAMMAAGISKFRSIRPILFAALAVSVLGMLNREIVIPQIRNELTRDTKDLGGSELRDLEPRFDGQTEIVLGGDKTVAKELRIVKPTFVLPDSLSKYGKQLVAENGFYLSPTADHPAGYLLDKVSVPGNINKVSSLRSEGRAVVVTRKDAPWLKPGQVFVVSQVPFELLANGSTWRRYASIGEMVRELNEPSTEPGTDLRVAVHTRILQPFMDSTMLMLGLPLMFSRRNRNVFVSIGICLLAGISFSLVTLICQSLGGLSLLRPTLAAWLPLMVFVPIAVALGHSFRT</sequence>
<dbReference type="Proteomes" id="UP000318437">
    <property type="component" value="Unassembled WGS sequence"/>
</dbReference>
<evidence type="ECO:0000256" key="2">
    <source>
        <dbReference type="ARBA" id="ARBA00022475"/>
    </source>
</evidence>
<evidence type="ECO:0000256" key="1">
    <source>
        <dbReference type="ARBA" id="ARBA00004651"/>
    </source>
</evidence>
<reference evidence="7 8" key="1">
    <citation type="submission" date="2019-02" db="EMBL/GenBank/DDBJ databases">
        <title>Deep-cultivation of Planctomycetes and their phenomic and genomic characterization uncovers novel biology.</title>
        <authorList>
            <person name="Wiegand S."/>
            <person name="Jogler M."/>
            <person name="Boedeker C."/>
            <person name="Pinto D."/>
            <person name="Vollmers J."/>
            <person name="Rivas-Marin E."/>
            <person name="Kohn T."/>
            <person name="Peeters S.H."/>
            <person name="Heuer A."/>
            <person name="Rast P."/>
            <person name="Oberbeckmann S."/>
            <person name="Bunk B."/>
            <person name="Jeske O."/>
            <person name="Meyerdierks A."/>
            <person name="Storesund J.E."/>
            <person name="Kallscheuer N."/>
            <person name="Luecker S."/>
            <person name="Lage O.M."/>
            <person name="Pohl T."/>
            <person name="Merkel B.J."/>
            <person name="Hornburger P."/>
            <person name="Mueller R.-W."/>
            <person name="Bruemmer F."/>
            <person name="Labrenz M."/>
            <person name="Spormann A.M."/>
            <person name="Op Den Camp H."/>
            <person name="Overmann J."/>
            <person name="Amann R."/>
            <person name="Jetten M.S.M."/>
            <person name="Mascher T."/>
            <person name="Medema M.H."/>
            <person name="Devos D.P."/>
            <person name="Kaster A.-K."/>
            <person name="Ovreas L."/>
            <person name="Rohde M."/>
            <person name="Galperin M.Y."/>
            <person name="Jogler C."/>
        </authorList>
    </citation>
    <scope>NUCLEOTIDE SEQUENCE [LARGE SCALE GENOMIC DNA]</scope>
    <source>
        <strain evidence="7 8">Pla144</strain>
    </source>
</reference>
<dbReference type="Pfam" id="PF03739">
    <property type="entry name" value="LptF_LptG"/>
    <property type="match status" value="2"/>
</dbReference>
<feature type="transmembrane region" description="Helical" evidence="6">
    <location>
        <begin position="64"/>
        <end position="84"/>
    </location>
</feature>
<dbReference type="PANTHER" id="PTHR33529:SF2">
    <property type="entry name" value="LIPOPOLYSACCHARIDE EXPORT SYSTEM PERMEASE PROTEIN LPTG"/>
    <property type="match status" value="1"/>
</dbReference>
<accession>A0A5C6CY07</accession>
<keyword evidence="8" id="KW-1185">Reference proteome</keyword>
<keyword evidence="4 6" id="KW-1133">Transmembrane helix</keyword>
<feature type="transmembrane region" description="Helical" evidence="6">
    <location>
        <begin position="12"/>
        <end position="30"/>
    </location>
</feature>
<keyword evidence="5 6" id="KW-0472">Membrane</keyword>
<evidence type="ECO:0000313" key="7">
    <source>
        <dbReference type="EMBL" id="TWU29450.1"/>
    </source>
</evidence>
<evidence type="ECO:0000256" key="4">
    <source>
        <dbReference type="ARBA" id="ARBA00022989"/>
    </source>
</evidence>
<protein>
    <submittedName>
        <fullName evidence="7">Putative permease YjgP/YjgQ family protein</fullName>
    </submittedName>
</protein>
<dbReference type="PANTHER" id="PTHR33529">
    <property type="entry name" value="SLR0882 PROTEIN-RELATED"/>
    <property type="match status" value="1"/>
</dbReference>
<comment type="subcellular location">
    <subcellularLocation>
        <location evidence="1">Cell membrane</location>
        <topology evidence="1">Multi-pass membrane protein</topology>
    </subcellularLocation>
</comment>
<proteinExistence type="predicted"/>
<name>A0A5C6CY07_9BACT</name>